<keyword evidence="4" id="KW-1185">Reference proteome</keyword>
<name>A0A540VBM1_9CHLR</name>
<protein>
    <submittedName>
        <fullName evidence="3">YlxR family protein</fullName>
    </submittedName>
</protein>
<feature type="compositionally biased region" description="Basic and acidic residues" evidence="1">
    <location>
        <begin position="108"/>
        <end position="127"/>
    </location>
</feature>
<organism evidence="3 4">
    <name type="scientific">Litorilinea aerophila</name>
    <dbReference type="NCBI Taxonomy" id="1204385"/>
    <lineage>
        <taxon>Bacteria</taxon>
        <taxon>Bacillati</taxon>
        <taxon>Chloroflexota</taxon>
        <taxon>Caldilineae</taxon>
        <taxon>Caldilineales</taxon>
        <taxon>Caldilineaceae</taxon>
        <taxon>Litorilinea</taxon>
    </lineage>
</organism>
<dbReference type="PANTHER" id="PTHR34215:SF1">
    <property type="entry name" value="YLXR DOMAIN-CONTAINING PROTEIN"/>
    <property type="match status" value="1"/>
</dbReference>
<proteinExistence type="predicted"/>
<dbReference type="Gene3D" id="3.30.1230.10">
    <property type="entry name" value="YlxR-like"/>
    <property type="match status" value="1"/>
</dbReference>
<dbReference type="EMBL" id="VIGC01000027">
    <property type="protein sequence ID" value="TQE94168.1"/>
    <property type="molecule type" value="Genomic_DNA"/>
</dbReference>
<dbReference type="FunCoup" id="A0A540VBM1">
    <property type="interactions" value="63"/>
</dbReference>
<dbReference type="AlphaFoldDB" id="A0A540VBM1"/>
<dbReference type="InterPro" id="IPR037465">
    <property type="entry name" value="YlxR"/>
</dbReference>
<dbReference type="InterPro" id="IPR035931">
    <property type="entry name" value="YlxR-like_sf"/>
</dbReference>
<comment type="caution">
    <text evidence="3">The sequence shown here is derived from an EMBL/GenBank/DDBJ whole genome shotgun (WGS) entry which is preliminary data.</text>
</comment>
<dbReference type="InParanoid" id="A0A540VBM1"/>
<accession>A0A540VBM1</accession>
<sequence length="127" mass="14199">MGLKTVRKTQGNRPKHVPQRTCIACRQVAGKRALVRLVRTEQGVEVDPTGKRSGRGAYLHPYQECWQAALRSNRLEQALRTRISEANRQQLAAYMATLPLNAAADQAADEHHEVKSTAETHVSHPRP</sequence>
<dbReference type="InterPro" id="IPR007393">
    <property type="entry name" value="YlxR_dom"/>
</dbReference>
<evidence type="ECO:0000256" key="1">
    <source>
        <dbReference type="SAM" id="MobiDB-lite"/>
    </source>
</evidence>
<feature type="region of interest" description="Disordered" evidence="1">
    <location>
        <begin position="104"/>
        <end position="127"/>
    </location>
</feature>
<dbReference type="SUPFAM" id="SSF64376">
    <property type="entry name" value="YlxR-like"/>
    <property type="match status" value="1"/>
</dbReference>
<evidence type="ECO:0000313" key="3">
    <source>
        <dbReference type="EMBL" id="TQE94168.1"/>
    </source>
</evidence>
<gene>
    <name evidence="3" type="ORF">FKZ61_18245</name>
</gene>
<feature type="domain" description="YlxR" evidence="2">
    <location>
        <begin position="20"/>
        <end position="92"/>
    </location>
</feature>
<dbReference type="Proteomes" id="UP000317371">
    <property type="component" value="Unassembled WGS sequence"/>
</dbReference>
<dbReference type="PANTHER" id="PTHR34215">
    <property type="entry name" value="BLL0784 PROTEIN"/>
    <property type="match status" value="1"/>
</dbReference>
<dbReference type="RefSeq" id="WP_141611596.1">
    <property type="nucleotide sequence ID" value="NZ_VIGC02000027.1"/>
</dbReference>
<evidence type="ECO:0000313" key="4">
    <source>
        <dbReference type="Proteomes" id="UP000317371"/>
    </source>
</evidence>
<dbReference type="OrthoDB" id="9813251at2"/>
<dbReference type="Pfam" id="PF04296">
    <property type="entry name" value="YlxR"/>
    <property type="match status" value="1"/>
</dbReference>
<reference evidence="3 4" key="1">
    <citation type="submission" date="2019-06" db="EMBL/GenBank/DDBJ databases">
        <title>Genome sequence of Litorilinea aerophila BAA-2444.</title>
        <authorList>
            <person name="Maclea K.S."/>
            <person name="Maurais E.G."/>
            <person name="Iannazzi L.C."/>
        </authorList>
    </citation>
    <scope>NUCLEOTIDE SEQUENCE [LARGE SCALE GENOMIC DNA]</scope>
    <source>
        <strain evidence="3 4">ATCC BAA-2444</strain>
    </source>
</reference>
<evidence type="ECO:0000259" key="2">
    <source>
        <dbReference type="Pfam" id="PF04296"/>
    </source>
</evidence>
<dbReference type="NCBIfam" id="NF047356">
    <property type="entry name" value="RNA_bind_RnpM"/>
    <property type="match status" value="1"/>
</dbReference>